<evidence type="ECO:0000313" key="2">
    <source>
        <dbReference type="Proteomes" id="UP000316437"/>
    </source>
</evidence>
<dbReference type="AlphaFoldDB" id="A0A543EKI8"/>
<dbReference type="Proteomes" id="UP000316437">
    <property type="component" value="Unassembled WGS sequence"/>
</dbReference>
<evidence type="ECO:0008006" key="3">
    <source>
        <dbReference type="Google" id="ProtNLM"/>
    </source>
</evidence>
<comment type="caution">
    <text evidence="1">The sequence shown here is derived from an EMBL/GenBank/DDBJ whole genome shotgun (WGS) entry which is preliminary data.</text>
</comment>
<sequence length="143" mass="17014">MGMIYENSLFFGIIKLIFAKIYKVMNYKLELNTQEPNSKIVFNNIIFDSFKINIVERYIGSMKARPTLCEVLFKVRTLDNVIINRKDGHIRVKVKGDDFETYQKLSRDLNSYEYKNKLINRKDVEQNYVHFILSLVITNYQLN</sequence>
<accession>A0A543EKI8</accession>
<dbReference type="EMBL" id="VFPD01000001">
    <property type="protein sequence ID" value="TQM22090.1"/>
    <property type="molecule type" value="Genomic_DNA"/>
</dbReference>
<evidence type="ECO:0000313" key="1">
    <source>
        <dbReference type="EMBL" id="TQM22090.1"/>
    </source>
</evidence>
<keyword evidence="2" id="KW-1185">Reference proteome</keyword>
<reference evidence="1 2" key="1">
    <citation type="submission" date="2019-06" db="EMBL/GenBank/DDBJ databases">
        <title>Sorghum-associated microbial communities from plants grown in Nebraska, USA.</title>
        <authorList>
            <person name="Schachtman D."/>
        </authorList>
    </citation>
    <scope>NUCLEOTIDE SEQUENCE [LARGE SCALE GENOMIC DNA]</scope>
    <source>
        <strain evidence="1 2">110</strain>
    </source>
</reference>
<proteinExistence type="predicted"/>
<organism evidence="1 2">
    <name type="scientific">Chryseobacterium aquifrigidense</name>
    <dbReference type="NCBI Taxonomy" id="558021"/>
    <lineage>
        <taxon>Bacteria</taxon>
        <taxon>Pseudomonadati</taxon>
        <taxon>Bacteroidota</taxon>
        <taxon>Flavobacteriia</taxon>
        <taxon>Flavobacteriales</taxon>
        <taxon>Weeksellaceae</taxon>
        <taxon>Chryseobacterium group</taxon>
        <taxon>Chryseobacterium</taxon>
    </lineage>
</organism>
<name>A0A543EKI8_9FLAO</name>
<gene>
    <name evidence="1" type="ORF">FB551_1795</name>
</gene>
<protein>
    <recommendedName>
        <fullName evidence="3">Prevent-host-death protein</fullName>
    </recommendedName>
</protein>